<dbReference type="AlphaFoldDB" id="A0A7G9SDX1"/>
<dbReference type="KEGG" id="srhi:H9L12_06030"/>
<evidence type="ECO:0000313" key="2">
    <source>
        <dbReference type="Proteomes" id="UP000515955"/>
    </source>
</evidence>
<name>A0A7G9SDX1_9SPHN</name>
<accession>A0A7G9SDX1</accession>
<reference evidence="1 2" key="1">
    <citation type="submission" date="2020-08" db="EMBL/GenBank/DDBJ databases">
        <title>Genome sequence of Sphingomonas rhizophila KACC 19189T.</title>
        <authorList>
            <person name="Hyun D.-W."/>
            <person name="Bae J.-W."/>
        </authorList>
    </citation>
    <scope>NUCLEOTIDE SEQUENCE [LARGE SCALE GENOMIC DNA]</scope>
    <source>
        <strain evidence="1 2">KACC 19189</strain>
    </source>
</reference>
<organism evidence="1 2">
    <name type="scientific">Sphingomonas rhizophila</name>
    <dbReference type="NCBI Taxonomy" id="2071607"/>
    <lineage>
        <taxon>Bacteria</taxon>
        <taxon>Pseudomonadati</taxon>
        <taxon>Pseudomonadota</taxon>
        <taxon>Alphaproteobacteria</taxon>
        <taxon>Sphingomonadales</taxon>
        <taxon>Sphingomonadaceae</taxon>
        <taxon>Sphingomonas</taxon>
    </lineage>
</organism>
<keyword evidence="2" id="KW-1185">Reference proteome</keyword>
<dbReference type="EMBL" id="CP060717">
    <property type="protein sequence ID" value="QNN66046.1"/>
    <property type="molecule type" value="Genomic_DNA"/>
</dbReference>
<gene>
    <name evidence="1" type="ORF">H9L12_06030</name>
</gene>
<protein>
    <submittedName>
        <fullName evidence="1">Uncharacterized protein</fullName>
    </submittedName>
</protein>
<proteinExistence type="predicted"/>
<dbReference type="Proteomes" id="UP000515955">
    <property type="component" value="Chromosome"/>
</dbReference>
<evidence type="ECO:0000313" key="1">
    <source>
        <dbReference type="EMBL" id="QNN66046.1"/>
    </source>
</evidence>
<sequence length="165" mass="17388">MAVLIGNSFNVMPGQRGFDLLTNRCDYFEIGSSAGEDVWLEGTMAGPDGDFIFNGRLFHSGGSAGTIIDGFPKAVPDGWTKRPSQHCEGYDLVDKNGEVIFGYRVSEDGICEVNVSLYRGDGEIAATGGQGGLVTNGVPVRLGRHGIVISDSKATKANPTESAEG</sequence>
<dbReference type="RefSeq" id="WP_187543031.1">
    <property type="nucleotide sequence ID" value="NZ_CP060717.1"/>
</dbReference>